<dbReference type="InterPro" id="IPR000914">
    <property type="entry name" value="SBP_5_dom"/>
</dbReference>
<comment type="subcellular location">
    <subcellularLocation>
        <location evidence="1">Periplasm</location>
    </subcellularLocation>
</comment>
<evidence type="ECO:0000256" key="4">
    <source>
        <dbReference type="SAM" id="SignalP"/>
    </source>
</evidence>
<evidence type="ECO:0000256" key="1">
    <source>
        <dbReference type="ARBA" id="ARBA00004418"/>
    </source>
</evidence>
<dbReference type="PIRSF" id="PIRSF002741">
    <property type="entry name" value="MppA"/>
    <property type="match status" value="1"/>
</dbReference>
<feature type="domain" description="Solute-binding protein family 5" evidence="5">
    <location>
        <begin position="109"/>
        <end position="498"/>
    </location>
</feature>
<evidence type="ECO:0000256" key="3">
    <source>
        <dbReference type="ARBA" id="ARBA00022729"/>
    </source>
</evidence>
<dbReference type="PANTHER" id="PTHR30290">
    <property type="entry name" value="PERIPLASMIC BINDING COMPONENT OF ABC TRANSPORTER"/>
    <property type="match status" value="1"/>
</dbReference>
<evidence type="ECO:0000256" key="2">
    <source>
        <dbReference type="ARBA" id="ARBA00005695"/>
    </source>
</evidence>
<comment type="similarity">
    <text evidence="2">Belongs to the bacterial solute-binding protein 5 family.</text>
</comment>
<dbReference type="GO" id="GO:0043190">
    <property type="term" value="C:ATP-binding cassette (ABC) transporter complex"/>
    <property type="evidence" value="ECO:0007669"/>
    <property type="project" value="InterPro"/>
</dbReference>
<organism evidence="6 7">
    <name type="scientific">Pseudooceanicola albus</name>
    <dbReference type="NCBI Taxonomy" id="2692189"/>
    <lineage>
        <taxon>Bacteria</taxon>
        <taxon>Pseudomonadati</taxon>
        <taxon>Pseudomonadota</taxon>
        <taxon>Alphaproteobacteria</taxon>
        <taxon>Rhodobacterales</taxon>
        <taxon>Paracoccaceae</taxon>
        <taxon>Pseudooceanicola</taxon>
    </lineage>
</organism>
<dbReference type="Proteomes" id="UP000477911">
    <property type="component" value="Unassembled WGS sequence"/>
</dbReference>
<dbReference type="Pfam" id="PF00496">
    <property type="entry name" value="SBP_bac_5"/>
    <property type="match status" value="1"/>
</dbReference>
<name>A0A6L7FYN1_9RHOB</name>
<dbReference type="Gene3D" id="3.40.190.10">
    <property type="entry name" value="Periplasmic binding protein-like II"/>
    <property type="match status" value="1"/>
</dbReference>
<comment type="caution">
    <text evidence="6">The sequence shown here is derived from an EMBL/GenBank/DDBJ whole genome shotgun (WGS) entry which is preliminary data.</text>
</comment>
<gene>
    <name evidence="6" type="ORF">GR170_01210</name>
</gene>
<dbReference type="PANTHER" id="PTHR30290:SF64">
    <property type="entry name" value="ABC TRANSPORTER PERIPLASMIC BINDING PROTEIN"/>
    <property type="match status" value="1"/>
</dbReference>
<evidence type="ECO:0000259" key="5">
    <source>
        <dbReference type="Pfam" id="PF00496"/>
    </source>
</evidence>
<evidence type="ECO:0000313" key="7">
    <source>
        <dbReference type="Proteomes" id="UP000477911"/>
    </source>
</evidence>
<dbReference type="AlphaFoldDB" id="A0A6L7FYN1"/>
<dbReference type="GO" id="GO:1904680">
    <property type="term" value="F:peptide transmembrane transporter activity"/>
    <property type="evidence" value="ECO:0007669"/>
    <property type="project" value="TreeGrafter"/>
</dbReference>
<dbReference type="RefSeq" id="WP_160890976.1">
    <property type="nucleotide sequence ID" value="NZ_WUMU01000001.1"/>
</dbReference>
<dbReference type="GO" id="GO:0042884">
    <property type="term" value="P:microcin transport"/>
    <property type="evidence" value="ECO:0007669"/>
    <property type="project" value="TreeGrafter"/>
</dbReference>
<keyword evidence="7" id="KW-1185">Reference proteome</keyword>
<dbReference type="GO" id="GO:0030288">
    <property type="term" value="C:outer membrane-bounded periplasmic space"/>
    <property type="evidence" value="ECO:0007669"/>
    <property type="project" value="TreeGrafter"/>
</dbReference>
<evidence type="ECO:0000313" key="6">
    <source>
        <dbReference type="EMBL" id="MXN16436.1"/>
    </source>
</evidence>
<proteinExistence type="inferred from homology"/>
<sequence>MTILRRVRKTAKAALLSSFSGLLILAGPALAEPSYGIAMYGKPALPPDFTALPYANPDAPQGGTLVTGDTGTFDSLNPFVQKGTPPWQLRFLTHESLMIRNYDEPFSLYGLLASSVETDPDRHWVEYTLNPKAKFSDGSPVTVEDVIWSYRELGTEGNARYAGLWSQIDKIEQTGPGKVRITFKGDNRELALIAGLTPILKKAQWQGKDFANAGLDDIPIGSAPYVISSYTAGRNVVLKRNPDYWGKDLPVRRGTDNFDTIRIEFYGDQGVLFEAFKAGELSFLREFNAEKWQRDYDFPAVQDGRIVKSEIPTERPSGMTGFVMNTRRAPFNDIRVRDAMMLAFNFEYINGTITGGRQPRITSYFSHSTLGMRPGPATGRVKDLLAPFADSLPPGALDGYTLPEGDGSARNRANLRRAAQELEQAGWVVGSDGVRRNGEGRPLSFDILLRQGDRQDQSIIDIYQDALKRLGITTTITLVDDAQYAMRTQDFDFDMTDFRRELSLSPGNEQRLYWGSQSADLPGSRNLMGLKSPAADAMIDAMLSSRSLEDFTAATRALDRVLTAGRYVIPVFLFDKGRIAHKADLKYPAHIPLYGDGVYFLPDVWWQAPSAP</sequence>
<accession>A0A6L7FYN1</accession>
<reference evidence="6 7" key="1">
    <citation type="submission" date="2019-12" db="EMBL/GenBank/DDBJ databases">
        <authorList>
            <person name="Li M."/>
        </authorList>
    </citation>
    <scope>NUCLEOTIDE SEQUENCE [LARGE SCALE GENOMIC DNA]</scope>
    <source>
        <strain evidence="6 7">GBMRC 2024</strain>
    </source>
</reference>
<dbReference type="EMBL" id="WUMU01000001">
    <property type="protein sequence ID" value="MXN16436.1"/>
    <property type="molecule type" value="Genomic_DNA"/>
</dbReference>
<feature type="chain" id="PRO_5027067441" evidence="4">
    <location>
        <begin position="32"/>
        <end position="612"/>
    </location>
</feature>
<dbReference type="InterPro" id="IPR030678">
    <property type="entry name" value="Peptide/Ni-bd"/>
</dbReference>
<protein>
    <submittedName>
        <fullName evidence="6">ABC transporter substrate-binding protein</fullName>
    </submittedName>
</protein>
<feature type="signal peptide" evidence="4">
    <location>
        <begin position="1"/>
        <end position="31"/>
    </location>
</feature>
<dbReference type="InterPro" id="IPR039424">
    <property type="entry name" value="SBP_5"/>
</dbReference>
<dbReference type="GO" id="GO:0015833">
    <property type="term" value="P:peptide transport"/>
    <property type="evidence" value="ECO:0007669"/>
    <property type="project" value="TreeGrafter"/>
</dbReference>
<keyword evidence="3 4" id="KW-0732">Signal</keyword>
<dbReference type="Gene3D" id="3.10.105.10">
    <property type="entry name" value="Dipeptide-binding Protein, Domain 3"/>
    <property type="match status" value="1"/>
</dbReference>
<dbReference type="CDD" id="cd08497">
    <property type="entry name" value="MbnE-like"/>
    <property type="match status" value="1"/>
</dbReference>
<dbReference type="SUPFAM" id="SSF53850">
    <property type="entry name" value="Periplasmic binding protein-like II"/>
    <property type="match status" value="1"/>
</dbReference>